<evidence type="ECO:0000313" key="2">
    <source>
        <dbReference type="Proteomes" id="UP000019482"/>
    </source>
</evidence>
<sequence>MLKNKHTLLRTLIFAIVQKKTLRDKLEKICTEDKNVIVK</sequence>
<dbReference type="Proteomes" id="UP000019482">
    <property type="component" value="Unassembled WGS sequence"/>
</dbReference>
<evidence type="ECO:0000313" key="1">
    <source>
        <dbReference type="EMBL" id="CDL91429.1"/>
    </source>
</evidence>
<proteinExistence type="predicted"/>
<comment type="caution">
    <text evidence="1">The sequence shown here is derived from an EMBL/GenBank/DDBJ whole genome shotgun (WGS) entry which is preliminary data.</text>
</comment>
<gene>
    <name evidence="1" type="ORF">CTDIVETGP_1499</name>
</gene>
<keyword evidence="2" id="KW-1185">Reference proteome</keyword>
<dbReference type="AlphaFoldDB" id="W6N7S6"/>
<accession>W6N7S6</accession>
<protein>
    <submittedName>
        <fullName evidence="1">Uncharacterized protein</fullName>
    </submittedName>
</protein>
<reference evidence="1 2" key="1">
    <citation type="journal article" date="2015" name="Genome Announc.">
        <title>Draft Genome Sequence of Clostridium tyrobutyricum Strain DIVETGP, Isolated from Cow's Milk for Grana Padano Production.</title>
        <authorList>
            <person name="Soggiu A."/>
            <person name="Piras C."/>
            <person name="Gaiarsa S."/>
            <person name="Sassera D."/>
            <person name="Roncada P."/>
            <person name="Bendixen E."/>
            <person name="Brasca M."/>
            <person name="Bonizzi L."/>
        </authorList>
    </citation>
    <scope>NUCLEOTIDE SEQUENCE [LARGE SCALE GENOMIC DNA]</scope>
    <source>
        <strain evidence="1 2">DIVETGP</strain>
    </source>
</reference>
<name>W6N7S6_CLOTY</name>
<organism evidence="1 2">
    <name type="scientific">Clostridium tyrobutyricum DIVETGP</name>
    <dbReference type="NCBI Taxonomy" id="1408889"/>
    <lineage>
        <taxon>Bacteria</taxon>
        <taxon>Bacillati</taxon>
        <taxon>Bacillota</taxon>
        <taxon>Clostridia</taxon>
        <taxon>Eubacteriales</taxon>
        <taxon>Clostridiaceae</taxon>
        <taxon>Clostridium</taxon>
    </lineage>
</organism>
<dbReference type="EMBL" id="CBXI010000024">
    <property type="protein sequence ID" value="CDL91429.1"/>
    <property type="molecule type" value="Genomic_DNA"/>
</dbReference>